<evidence type="ECO:0000313" key="3">
    <source>
        <dbReference type="EMBL" id="POY36931.1"/>
    </source>
</evidence>
<dbReference type="OrthoDB" id="1523584at2"/>
<keyword evidence="2" id="KW-1133">Transmembrane helix</keyword>
<reference evidence="3 4" key="1">
    <citation type="submission" date="2018-01" db="EMBL/GenBank/DDBJ databases">
        <authorList>
            <person name="Gaut B.S."/>
            <person name="Morton B.R."/>
            <person name="Clegg M.T."/>
            <person name="Duvall M.R."/>
        </authorList>
    </citation>
    <scope>NUCLEOTIDE SEQUENCE [LARGE SCALE GENOMIC DNA]</scope>
    <source>
        <strain evidence="3 4">HR-AV</strain>
    </source>
</reference>
<comment type="caution">
    <text evidence="3">The sequence shown here is derived from an EMBL/GenBank/DDBJ whole genome shotgun (WGS) entry which is preliminary data.</text>
</comment>
<protein>
    <recommendedName>
        <fullName evidence="5">Outer membrane protein beta-barrel domain-containing protein</fullName>
    </recommendedName>
</protein>
<keyword evidence="2" id="KW-0812">Transmembrane</keyword>
<dbReference type="EMBL" id="PQVF01000005">
    <property type="protein sequence ID" value="POY36931.1"/>
    <property type="molecule type" value="Genomic_DNA"/>
</dbReference>
<gene>
    <name evidence="3" type="ORF">C3K47_07655</name>
</gene>
<evidence type="ECO:0000313" key="4">
    <source>
        <dbReference type="Proteomes" id="UP000236893"/>
    </source>
</evidence>
<feature type="region of interest" description="Disordered" evidence="1">
    <location>
        <begin position="76"/>
        <end position="111"/>
    </location>
</feature>
<dbReference type="Proteomes" id="UP000236893">
    <property type="component" value="Unassembled WGS sequence"/>
</dbReference>
<dbReference type="RefSeq" id="WP_103788541.1">
    <property type="nucleotide sequence ID" value="NZ_PQVF01000005.1"/>
</dbReference>
<name>A0A2S5A2X7_9SPHI</name>
<keyword evidence="4" id="KW-1185">Reference proteome</keyword>
<proteinExistence type="predicted"/>
<dbReference type="AlphaFoldDB" id="A0A2S5A2X7"/>
<feature type="transmembrane region" description="Helical" evidence="2">
    <location>
        <begin position="44"/>
        <end position="66"/>
    </location>
</feature>
<accession>A0A2S5A2X7</accession>
<evidence type="ECO:0000256" key="1">
    <source>
        <dbReference type="SAM" id="MobiDB-lite"/>
    </source>
</evidence>
<evidence type="ECO:0008006" key="5">
    <source>
        <dbReference type="Google" id="ProtNLM"/>
    </source>
</evidence>
<sequence>MKEQERIDDLFKAAFNKADEPAAFSEEQWELLEKRLDKNDRKKVPIFWISLAGGIAACLILGIIWMQGSQTNKQQNQQAEIKKEAKQSEQKLAGNKAKISNGIPLNKSDNKIAPANQDFAQNQTKASNNKADEQRNDLDEKQHDVVIASIGSDQNMTGLSFINKNGIVDSNKTVLTNPLQNNSIKGVGLAGAANDKKAKGNNQFGKLTFSVSAASSINGVNTLKGGSLGGDFGGFLTLGLTKKWSVSAGAIYAKKVYSTGYENYNPVYSPPFTYHPTSVDADCRVLDLPLNINYKLLDKHKNALSLTTGLSSYIMLNEDYHFNYKYPSPSDPQEYSVSNQNKHWFNVVNLQIQYERKLSPATSVGIQPFVKIPINGVGYSRVDLKSAGVAINFNLNINGNKAKSKPGH</sequence>
<organism evidence="3 4">
    <name type="scientific">Solitalea longa</name>
    <dbReference type="NCBI Taxonomy" id="2079460"/>
    <lineage>
        <taxon>Bacteria</taxon>
        <taxon>Pseudomonadati</taxon>
        <taxon>Bacteroidota</taxon>
        <taxon>Sphingobacteriia</taxon>
        <taxon>Sphingobacteriales</taxon>
        <taxon>Sphingobacteriaceae</taxon>
        <taxon>Solitalea</taxon>
    </lineage>
</organism>
<feature type="compositionally biased region" description="Basic and acidic residues" evidence="1">
    <location>
        <begin position="80"/>
        <end position="89"/>
    </location>
</feature>
<keyword evidence="2" id="KW-0472">Membrane</keyword>
<evidence type="ECO:0000256" key="2">
    <source>
        <dbReference type="SAM" id="Phobius"/>
    </source>
</evidence>